<dbReference type="EMBL" id="CMVM020000017">
    <property type="status" value="NOT_ANNOTATED_CDS"/>
    <property type="molecule type" value="Genomic_DNA"/>
</dbReference>
<evidence type="ECO:0000313" key="1">
    <source>
        <dbReference type="EnsemblMetazoa" id="OVOC43.1"/>
    </source>
</evidence>
<name>A0A8R1Y0V5_ONCVO</name>
<dbReference type="Proteomes" id="UP000024404">
    <property type="component" value="Unassembled WGS sequence"/>
</dbReference>
<organism evidence="1 2">
    <name type="scientific">Onchocerca volvulus</name>
    <dbReference type="NCBI Taxonomy" id="6282"/>
    <lineage>
        <taxon>Eukaryota</taxon>
        <taxon>Metazoa</taxon>
        <taxon>Ecdysozoa</taxon>
        <taxon>Nematoda</taxon>
        <taxon>Chromadorea</taxon>
        <taxon>Rhabditida</taxon>
        <taxon>Spirurina</taxon>
        <taxon>Spiruromorpha</taxon>
        <taxon>Filarioidea</taxon>
        <taxon>Onchocercidae</taxon>
        <taxon>Onchocerca</taxon>
    </lineage>
</organism>
<accession>A0A8R1Y0V5</accession>
<dbReference type="EnsemblMetazoa" id="OVOC43.1">
    <property type="protein sequence ID" value="OVOC43.1"/>
    <property type="gene ID" value="WBGene00236852"/>
</dbReference>
<evidence type="ECO:0000313" key="2">
    <source>
        <dbReference type="Proteomes" id="UP000024404"/>
    </source>
</evidence>
<reference evidence="1" key="2">
    <citation type="submission" date="2022-06" db="UniProtKB">
        <authorList>
            <consortium name="EnsemblMetazoa"/>
        </authorList>
    </citation>
    <scope>IDENTIFICATION</scope>
</reference>
<reference evidence="2" key="1">
    <citation type="submission" date="2013-10" db="EMBL/GenBank/DDBJ databases">
        <title>Genome sequencing of Onchocerca volvulus.</title>
        <authorList>
            <person name="Cotton J."/>
            <person name="Tsai J."/>
            <person name="Stanley E."/>
            <person name="Tracey A."/>
            <person name="Holroyd N."/>
            <person name="Lustigman S."/>
            <person name="Berriman M."/>
        </authorList>
    </citation>
    <scope>NUCLEOTIDE SEQUENCE</scope>
</reference>
<proteinExistence type="predicted"/>
<sequence length="88" mass="10329">MNVYVDECMDGWIEKWTNVHVDGRMGEMRMNGKLEMRCVKKPLASRKSPKGRWTDQRLMVGISKKIGKTLHDRIHDEKKKPVDEIANF</sequence>
<keyword evidence="2" id="KW-1185">Reference proteome</keyword>
<protein>
    <submittedName>
        <fullName evidence="1">Uncharacterized protein</fullName>
    </submittedName>
</protein>
<dbReference type="AlphaFoldDB" id="A0A8R1Y0V5"/>